<evidence type="ECO:0000256" key="3">
    <source>
        <dbReference type="ARBA" id="ARBA00022723"/>
    </source>
</evidence>
<dbReference type="GO" id="GO:0004784">
    <property type="term" value="F:superoxide dismutase activity"/>
    <property type="evidence" value="ECO:0007669"/>
    <property type="project" value="UniProtKB-EC"/>
</dbReference>
<dbReference type="InterPro" id="IPR001424">
    <property type="entry name" value="SOD_Cu_Zn_dom"/>
</dbReference>
<evidence type="ECO:0000256" key="2">
    <source>
        <dbReference type="ARBA" id="ARBA00012682"/>
    </source>
</evidence>
<evidence type="ECO:0000256" key="6">
    <source>
        <dbReference type="ARBA" id="ARBA00023002"/>
    </source>
</evidence>
<evidence type="ECO:0000313" key="11">
    <source>
        <dbReference type="EMBL" id="KAJ8925541.1"/>
    </source>
</evidence>
<comment type="caution">
    <text evidence="11">The sequence shown here is derived from an EMBL/GenBank/DDBJ whole genome shotgun (WGS) entry which is preliminary data.</text>
</comment>
<dbReference type="InterPro" id="IPR024134">
    <property type="entry name" value="SOD_Cu/Zn_/chaperone"/>
</dbReference>
<keyword evidence="4" id="KW-0862">Zinc</keyword>
<comment type="similarity">
    <text evidence="7">In the C-terminal section; belongs to the Cu-Zn superoxide dismutase family.</text>
</comment>
<dbReference type="GO" id="GO:0005507">
    <property type="term" value="F:copper ion binding"/>
    <property type="evidence" value="ECO:0007669"/>
    <property type="project" value="InterPro"/>
</dbReference>
<dbReference type="InterPro" id="IPR006121">
    <property type="entry name" value="HMA_dom"/>
</dbReference>
<gene>
    <name evidence="11" type="ORF">NQ315_009381</name>
</gene>
<dbReference type="EC" id="1.15.1.1" evidence="2"/>
<evidence type="ECO:0000256" key="1">
    <source>
        <dbReference type="ARBA" id="ARBA00001973"/>
    </source>
</evidence>
<dbReference type="CDD" id="cd00371">
    <property type="entry name" value="HMA"/>
    <property type="match status" value="1"/>
</dbReference>
<evidence type="ECO:0000313" key="12">
    <source>
        <dbReference type="Proteomes" id="UP001159042"/>
    </source>
</evidence>
<dbReference type="SUPFAM" id="SSF49329">
    <property type="entry name" value="Cu,Zn superoxide dismutase-like"/>
    <property type="match status" value="1"/>
</dbReference>
<comment type="catalytic activity">
    <reaction evidence="9">
        <text>2 superoxide + 2 H(+) = H2O2 + O2</text>
        <dbReference type="Rhea" id="RHEA:20696"/>
        <dbReference type="ChEBI" id="CHEBI:15378"/>
        <dbReference type="ChEBI" id="CHEBI:15379"/>
        <dbReference type="ChEBI" id="CHEBI:16240"/>
        <dbReference type="ChEBI" id="CHEBI:18421"/>
        <dbReference type="EC" id="1.15.1.1"/>
    </reaction>
</comment>
<feature type="domain" description="HMA" evidence="10">
    <location>
        <begin position="3"/>
        <end position="66"/>
    </location>
</feature>
<dbReference type="Gene3D" id="3.30.70.100">
    <property type="match status" value="1"/>
</dbReference>
<dbReference type="InterPro" id="IPR036163">
    <property type="entry name" value="HMA_dom_sf"/>
</dbReference>
<evidence type="ECO:0000256" key="8">
    <source>
        <dbReference type="ARBA" id="ARBA00032899"/>
    </source>
</evidence>
<comment type="cofactor">
    <cofactor evidence="1">
        <name>Cu(2+)</name>
        <dbReference type="ChEBI" id="CHEBI:29036"/>
    </cofactor>
</comment>
<dbReference type="Proteomes" id="UP001159042">
    <property type="component" value="Unassembled WGS sequence"/>
</dbReference>
<dbReference type="Pfam" id="PF00403">
    <property type="entry name" value="HMA"/>
    <property type="match status" value="1"/>
</dbReference>
<organism evidence="11 12">
    <name type="scientific">Exocentrus adspersus</name>
    <dbReference type="NCBI Taxonomy" id="1586481"/>
    <lineage>
        <taxon>Eukaryota</taxon>
        <taxon>Metazoa</taxon>
        <taxon>Ecdysozoa</taxon>
        <taxon>Arthropoda</taxon>
        <taxon>Hexapoda</taxon>
        <taxon>Insecta</taxon>
        <taxon>Pterygota</taxon>
        <taxon>Neoptera</taxon>
        <taxon>Endopterygota</taxon>
        <taxon>Coleoptera</taxon>
        <taxon>Polyphaga</taxon>
        <taxon>Cucujiformia</taxon>
        <taxon>Chrysomeloidea</taxon>
        <taxon>Cerambycidae</taxon>
        <taxon>Lamiinae</taxon>
        <taxon>Acanthocinini</taxon>
        <taxon>Exocentrus</taxon>
    </lineage>
</organism>
<evidence type="ECO:0000259" key="10">
    <source>
        <dbReference type="PROSITE" id="PS50846"/>
    </source>
</evidence>
<evidence type="ECO:0000256" key="4">
    <source>
        <dbReference type="ARBA" id="ARBA00022833"/>
    </source>
</evidence>
<dbReference type="SUPFAM" id="SSF55008">
    <property type="entry name" value="HMA, heavy metal-associated domain"/>
    <property type="match status" value="1"/>
</dbReference>
<name>A0AAV8WIF9_9CUCU</name>
<evidence type="ECO:0000256" key="5">
    <source>
        <dbReference type="ARBA" id="ARBA00022862"/>
    </source>
</evidence>
<accession>A0AAV8WIF9</accession>
<sequence>MSATKIEFAVQMTCDACVDAVKKSLENVSGVKNVDVDLKTGSVVVDSNLPIAEVQKKLESTGRKVVIKGQAGSLAAVCILEAGIQGVKGVVRFIQPLPEVCVVDGTIDGLKPGHHQISIHEYGDISKEYENVGDVYNPSSTKNGRIYGDVGTVMVSNNGRIDFRLEDEVIKISDIIGRSLVVTDKTEKPSKRIAAGIIARSAGLFQNPKTICACDGVTIWDETSKPKSTL</sequence>
<dbReference type="EMBL" id="JANEYG010000001">
    <property type="protein sequence ID" value="KAJ8925541.1"/>
    <property type="molecule type" value="Genomic_DNA"/>
</dbReference>
<protein>
    <recommendedName>
        <fullName evidence="2">superoxide dismutase</fullName>
        <ecNumber evidence="2">1.15.1.1</ecNumber>
    </recommendedName>
    <alternativeName>
        <fullName evidence="8">Superoxide dismutase copper chaperone</fullName>
    </alternativeName>
</protein>
<evidence type="ECO:0000256" key="9">
    <source>
        <dbReference type="ARBA" id="ARBA00049204"/>
    </source>
</evidence>
<proteinExistence type="inferred from homology"/>
<dbReference type="Pfam" id="PF00080">
    <property type="entry name" value="Sod_Cu"/>
    <property type="match status" value="1"/>
</dbReference>
<dbReference type="AlphaFoldDB" id="A0AAV8WIF9"/>
<keyword evidence="3" id="KW-0479">Metal-binding</keyword>
<keyword evidence="5" id="KW-0049">Antioxidant</keyword>
<dbReference type="PROSITE" id="PS50846">
    <property type="entry name" value="HMA_2"/>
    <property type="match status" value="1"/>
</dbReference>
<evidence type="ECO:0000256" key="7">
    <source>
        <dbReference type="ARBA" id="ARBA00025798"/>
    </source>
</evidence>
<reference evidence="11 12" key="1">
    <citation type="journal article" date="2023" name="Insect Mol. Biol.">
        <title>Genome sequencing provides insights into the evolution of gene families encoding plant cell wall-degrading enzymes in longhorned beetles.</title>
        <authorList>
            <person name="Shin N.R."/>
            <person name="Okamura Y."/>
            <person name="Kirsch R."/>
            <person name="Pauchet Y."/>
        </authorList>
    </citation>
    <scope>NUCLEOTIDE SEQUENCE [LARGE SCALE GENOMIC DNA]</scope>
    <source>
        <strain evidence="11">EAD_L_NR</strain>
    </source>
</reference>
<dbReference type="PANTHER" id="PTHR10003">
    <property type="entry name" value="SUPEROXIDE DISMUTASE CU-ZN -RELATED"/>
    <property type="match status" value="1"/>
</dbReference>
<keyword evidence="12" id="KW-1185">Reference proteome</keyword>
<keyword evidence="6" id="KW-0560">Oxidoreductase</keyword>
<dbReference type="Gene3D" id="2.60.40.200">
    <property type="entry name" value="Superoxide dismutase, copper/zinc binding domain"/>
    <property type="match status" value="1"/>
</dbReference>
<dbReference type="InterPro" id="IPR036423">
    <property type="entry name" value="SOD-like_Cu/Zn_dom_sf"/>
</dbReference>